<feature type="compositionally biased region" description="Low complexity" evidence="1">
    <location>
        <begin position="42"/>
        <end position="57"/>
    </location>
</feature>
<dbReference type="PANTHER" id="PTHR10622:SF10">
    <property type="entry name" value="HET DOMAIN-CONTAINING PROTEIN"/>
    <property type="match status" value="1"/>
</dbReference>
<name>A0A9P6CBU7_9AGAR</name>
<organism evidence="3 4">
    <name type="scientific">Collybia nuda</name>
    <dbReference type="NCBI Taxonomy" id="64659"/>
    <lineage>
        <taxon>Eukaryota</taxon>
        <taxon>Fungi</taxon>
        <taxon>Dikarya</taxon>
        <taxon>Basidiomycota</taxon>
        <taxon>Agaricomycotina</taxon>
        <taxon>Agaricomycetes</taxon>
        <taxon>Agaricomycetidae</taxon>
        <taxon>Agaricales</taxon>
        <taxon>Tricholomatineae</taxon>
        <taxon>Clitocybaceae</taxon>
        <taxon>Collybia</taxon>
    </lineage>
</organism>
<dbReference type="InterPro" id="IPR058525">
    <property type="entry name" value="DUF8212"/>
</dbReference>
<dbReference type="AlphaFoldDB" id="A0A9P6CBU7"/>
<feature type="region of interest" description="Disordered" evidence="1">
    <location>
        <begin position="39"/>
        <end position="59"/>
    </location>
</feature>
<evidence type="ECO:0000256" key="1">
    <source>
        <dbReference type="SAM" id="MobiDB-lite"/>
    </source>
</evidence>
<comment type="caution">
    <text evidence="3">The sequence shown here is derived from an EMBL/GenBank/DDBJ whole genome shotgun (WGS) entry which is preliminary data.</text>
</comment>
<gene>
    <name evidence="3" type="ORF">BDZ94DRAFT_1124510</name>
</gene>
<evidence type="ECO:0000259" key="2">
    <source>
        <dbReference type="Pfam" id="PF26640"/>
    </source>
</evidence>
<dbReference type="PANTHER" id="PTHR10622">
    <property type="entry name" value="HET DOMAIN-CONTAINING PROTEIN"/>
    <property type="match status" value="1"/>
</dbReference>
<dbReference type="OrthoDB" id="5122891at2759"/>
<feature type="domain" description="DUF8212" evidence="2">
    <location>
        <begin position="17"/>
        <end position="112"/>
    </location>
</feature>
<dbReference type="EMBL" id="MU150668">
    <property type="protein sequence ID" value="KAF9455454.1"/>
    <property type="molecule type" value="Genomic_DNA"/>
</dbReference>
<evidence type="ECO:0000313" key="3">
    <source>
        <dbReference type="EMBL" id="KAF9455454.1"/>
    </source>
</evidence>
<protein>
    <recommendedName>
        <fullName evidence="2">DUF8212 domain-containing protein</fullName>
    </recommendedName>
</protein>
<dbReference type="Proteomes" id="UP000807353">
    <property type="component" value="Unassembled WGS sequence"/>
</dbReference>
<feature type="non-terminal residue" evidence="3">
    <location>
        <position position="112"/>
    </location>
</feature>
<evidence type="ECO:0000313" key="4">
    <source>
        <dbReference type="Proteomes" id="UP000807353"/>
    </source>
</evidence>
<reference evidence="3" key="1">
    <citation type="submission" date="2020-11" db="EMBL/GenBank/DDBJ databases">
        <authorList>
            <consortium name="DOE Joint Genome Institute"/>
            <person name="Ahrendt S."/>
            <person name="Riley R."/>
            <person name="Andreopoulos W."/>
            <person name="Labutti K."/>
            <person name="Pangilinan J."/>
            <person name="Ruiz-Duenas F.J."/>
            <person name="Barrasa J.M."/>
            <person name="Sanchez-Garcia M."/>
            <person name="Camarero S."/>
            <person name="Miyauchi S."/>
            <person name="Serrano A."/>
            <person name="Linde D."/>
            <person name="Babiker R."/>
            <person name="Drula E."/>
            <person name="Ayuso-Fernandez I."/>
            <person name="Pacheco R."/>
            <person name="Padilla G."/>
            <person name="Ferreira P."/>
            <person name="Barriuso J."/>
            <person name="Kellner H."/>
            <person name="Castanera R."/>
            <person name="Alfaro M."/>
            <person name="Ramirez L."/>
            <person name="Pisabarro A.G."/>
            <person name="Kuo A."/>
            <person name="Tritt A."/>
            <person name="Lipzen A."/>
            <person name="He G."/>
            <person name="Yan M."/>
            <person name="Ng V."/>
            <person name="Cullen D."/>
            <person name="Martin F."/>
            <person name="Rosso M.-N."/>
            <person name="Henrissat B."/>
            <person name="Hibbett D."/>
            <person name="Martinez A.T."/>
            <person name="Grigoriev I.V."/>
        </authorList>
    </citation>
    <scope>NUCLEOTIDE SEQUENCE</scope>
    <source>
        <strain evidence="3">CBS 247.69</strain>
    </source>
</reference>
<dbReference type="Pfam" id="PF26640">
    <property type="entry name" value="DUF8212"/>
    <property type="match status" value="1"/>
</dbReference>
<keyword evidence="4" id="KW-1185">Reference proteome</keyword>
<proteinExistence type="predicted"/>
<sequence length="112" mass="12533">MGLFDINMPLLYGEGKKAFIRLQHEIIKKSNDHSIFAWTTEPRPSQSSTSHSTPPISDEYRGILARSPNDFQYSHNVERIPQVSLDGAQPKNPATSAPYSITNQGIQIKLPI</sequence>
<accession>A0A9P6CBU7</accession>